<feature type="region of interest" description="Disordered" evidence="1">
    <location>
        <begin position="1"/>
        <end position="38"/>
    </location>
</feature>
<dbReference type="InterPro" id="IPR046533">
    <property type="entry name" value="DUF6598"/>
</dbReference>
<feature type="compositionally biased region" description="Basic and acidic residues" evidence="1">
    <location>
        <begin position="7"/>
        <end position="27"/>
    </location>
</feature>
<dbReference type="EMBL" id="CM000882">
    <property type="protein sequence ID" value="KQJ97620.2"/>
    <property type="molecule type" value="Genomic_DNA"/>
</dbReference>
<evidence type="ECO:0000256" key="1">
    <source>
        <dbReference type="SAM" id="MobiDB-lite"/>
    </source>
</evidence>
<dbReference type="Gramene" id="KQJ97620">
    <property type="protein sequence ID" value="KQJ97620"/>
    <property type="gene ID" value="BRADI_3g32600v3"/>
</dbReference>
<gene>
    <name evidence="3" type="ORF">BRADI_3g32600v3</name>
</gene>
<name>A0A0Q3FHS5_BRADI</name>
<dbReference type="ExpressionAtlas" id="A0A0Q3FHS5">
    <property type="expression patterns" value="baseline"/>
</dbReference>
<organism evidence="3">
    <name type="scientific">Brachypodium distachyon</name>
    <name type="common">Purple false brome</name>
    <name type="synonym">Trachynia distachya</name>
    <dbReference type="NCBI Taxonomy" id="15368"/>
    <lineage>
        <taxon>Eukaryota</taxon>
        <taxon>Viridiplantae</taxon>
        <taxon>Streptophyta</taxon>
        <taxon>Embryophyta</taxon>
        <taxon>Tracheophyta</taxon>
        <taxon>Spermatophyta</taxon>
        <taxon>Magnoliopsida</taxon>
        <taxon>Liliopsida</taxon>
        <taxon>Poales</taxon>
        <taxon>Poaceae</taxon>
        <taxon>BOP clade</taxon>
        <taxon>Pooideae</taxon>
        <taxon>Stipodae</taxon>
        <taxon>Brachypodieae</taxon>
        <taxon>Brachypodium</taxon>
    </lineage>
</organism>
<dbReference type="EnsemblPlants" id="KQJ97620">
    <property type="protein sequence ID" value="KQJ97620"/>
    <property type="gene ID" value="BRADI_3g32600v3"/>
</dbReference>
<reference evidence="3" key="2">
    <citation type="submission" date="2017-06" db="EMBL/GenBank/DDBJ databases">
        <title>WGS assembly of Brachypodium distachyon.</title>
        <authorList>
            <consortium name="The International Brachypodium Initiative"/>
            <person name="Lucas S."/>
            <person name="Harmon-Smith M."/>
            <person name="Lail K."/>
            <person name="Tice H."/>
            <person name="Grimwood J."/>
            <person name="Bruce D."/>
            <person name="Barry K."/>
            <person name="Shu S."/>
            <person name="Lindquist E."/>
            <person name="Wang M."/>
            <person name="Pitluck S."/>
            <person name="Vogel J.P."/>
            <person name="Garvin D.F."/>
            <person name="Mockler T.C."/>
            <person name="Schmutz J."/>
            <person name="Rokhsar D."/>
            <person name="Bevan M.W."/>
        </authorList>
    </citation>
    <scope>NUCLEOTIDE SEQUENCE</scope>
    <source>
        <strain evidence="3">Bd21</strain>
    </source>
</reference>
<dbReference type="PANTHER" id="PTHR33065:SF91">
    <property type="entry name" value="DUF6598 DOMAIN-CONTAINING PROTEIN"/>
    <property type="match status" value="1"/>
</dbReference>
<evidence type="ECO:0000313" key="3">
    <source>
        <dbReference type="EMBL" id="KQJ97620.2"/>
    </source>
</evidence>
<dbReference type="Proteomes" id="UP000008810">
    <property type="component" value="Chromosome 3"/>
</dbReference>
<evidence type="ECO:0000313" key="4">
    <source>
        <dbReference type="EnsemblPlants" id="KQJ97620"/>
    </source>
</evidence>
<evidence type="ECO:0000259" key="2">
    <source>
        <dbReference type="Pfam" id="PF20241"/>
    </source>
</evidence>
<evidence type="ECO:0000313" key="5">
    <source>
        <dbReference type="Proteomes" id="UP000008810"/>
    </source>
</evidence>
<dbReference type="InParanoid" id="A0A0Q3FHS5"/>
<keyword evidence="5" id="KW-1185">Reference proteome</keyword>
<feature type="domain" description="DUF6598" evidence="2">
    <location>
        <begin position="206"/>
        <end position="349"/>
    </location>
</feature>
<dbReference type="Pfam" id="PF20241">
    <property type="entry name" value="DUF6598"/>
    <property type="match status" value="1"/>
</dbReference>
<reference evidence="3 4" key="1">
    <citation type="journal article" date="2010" name="Nature">
        <title>Genome sequencing and analysis of the model grass Brachypodium distachyon.</title>
        <authorList>
            <consortium name="International Brachypodium Initiative"/>
        </authorList>
    </citation>
    <scope>NUCLEOTIDE SEQUENCE [LARGE SCALE GENOMIC DNA]</scope>
    <source>
        <strain evidence="3 4">Bd21</strain>
    </source>
</reference>
<dbReference type="OrthoDB" id="586448at2759"/>
<protein>
    <recommendedName>
        <fullName evidence="2">DUF6598 domain-containing protein</fullName>
    </recommendedName>
</protein>
<accession>A0A0Q3FHS5</accession>
<proteinExistence type="predicted"/>
<sequence length="414" mass="47294">MATEMEAGMKREPTGEIDTEAGRKREPSSWMETEGAERGRTARANIKAKMTESAWLKERMRKSDNILEDSMLMGAVRRLNEENPGVEPIVLEALTKEQRAALLQEQRAFLTRTMNEYSEKMAERIQASIEKMKTAPPVKEDPDEDWSEKLYSHFREQWESAWAKEFGTFETTTHISAMYYTDRPLPDETFRRNYRFFLSRLPEQLWPLDVFGMIAVRDDLDHNRNIIFNCTRDNCQTLIEQDPYLVLTGPTCAPVCGSGPVYFDAELKVKGSTESEDQDLCLVATRYYNPGALNSVVIRVDYTSKHNMLEVTFGVVLSSIEATIAMRIVRGSLPDGFQGRFTAYSASMDQDCEELMVSAEAWEGGHRVVIEKSFKPKDSGRSWGELDLGFCMIEVTVAWSLFAHSFPSEDFLQH</sequence>
<dbReference type="AlphaFoldDB" id="A0A0Q3FHS5"/>
<dbReference type="PANTHER" id="PTHR33065">
    <property type="entry name" value="OS07G0486400 PROTEIN"/>
    <property type="match status" value="1"/>
</dbReference>
<reference evidence="4" key="3">
    <citation type="submission" date="2018-08" db="UniProtKB">
        <authorList>
            <consortium name="EnsemblPlants"/>
        </authorList>
    </citation>
    <scope>IDENTIFICATION</scope>
    <source>
        <strain evidence="4">cv. Bd21</strain>
    </source>
</reference>